<dbReference type="Gene3D" id="3.40.50.300">
    <property type="entry name" value="P-loop containing nucleotide triphosphate hydrolases"/>
    <property type="match status" value="1"/>
</dbReference>
<dbReference type="Proteomes" id="UP000250429">
    <property type="component" value="Unassembled WGS sequence"/>
</dbReference>
<reference evidence="4 5" key="1">
    <citation type="submission" date="2018-02" db="EMBL/GenBank/DDBJ databases">
        <title>Complete genome sequencing of Faecalibacterium prausnitzii strains isolated from the human gut.</title>
        <authorList>
            <person name="Fitzgerald B.C."/>
            <person name="Shkoporov A.N."/>
            <person name="Ross P.R."/>
            <person name="Hill C."/>
        </authorList>
    </citation>
    <scope>NUCLEOTIDE SEQUENCE [LARGE SCALE GENOMIC DNA]</scope>
    <source>
        <strain evidence="4 5">APC922/41-1</strain>
    </source>
</reference>
<evidence type="ECO:0000256" key="2">
    <source>
        <dbReference type="ARBA" id="ARBA00022840"/>
    </source>
</evidence>
<feature type="non-terminal residue" evidence="4">
    <location>
        <position position="297"/>
    </location>
</feature>
<dbReference type="InterPro" id="IPR027417">
    <property type="entry name" value="P-loop_NTPase"/>
</dbReference>
<protein>
    <submittedName>
        <fullName evidence="4">DNA primase</fullName>
    </submittedName>
</protein>
<name>A0A329TYU6_9FIRM</name>
<accession>A0A329TYU6</accession>
<dbReference type="InterPro" id="IPR014015">
    <property type="entry name" value="Helicase_SF3_DNA-vir"/>
</dbReference>
<keyword evidence="2" id="KW-0067">ATP-binding</keyword>
<evidence type="ECO:0000313" key="5">
    <source>
        <dbReference type="Proteomes" id="UP000250429"/>
    </source>
</evidence>
<organism evidence="4 5">
    <name type="scientific">Faecalibacterium hattorii</name>
    <dbReference type="NCBI Taxonomy" id="2935520"/>
    <lineage>
        <taxon>Bacteria</taxon>
        <taxon>Bacillati</taxon>
        <taxon>Bacillota</taxon>
        <taxon>Clostridia</taxon>
        <taxon>Eubacteriales</taxon>
        <taxon>Oscillospiraceae</taxon>
        <taxon>Faecalibacterium</taxon>
    </lineage>
</organism>
<dbReference type="InterPro" id="IPR045455">
    <property type="entry name" value="NrS-1_pol-like_helicase"/>
</dbReference>
<dbReference type="RefSeq" id="WP_112146671.1">
    <property type="nucleotide sequence ID" value="NZ_PRLC01000037.1"/>
</dbReference>
<dbReference type="Pfam" id="PF19263">
    <property type="entry name" value="DUF5906"/>
    <property type="match status" value="1"/>
</dbReference>
<dbReference type="GO" id="GO:0005524">
    <property type="term" value="F:ATP binding"/>
    <property type="evidence" value="ECO:0007669"/>
    <property type="project" value="UniProtKB-KW"/>
</dbReference>
<evidence type="ECO:0000313" key="4">
    <source>
        <dbReference type="EMBL" id="RAW53856.1"/>
    </source>
</evidence>
<dbReference type="EMBL" id="PRLC01000037">
    <property type="protein sequence ID" value="RAW53856.1"/>
    <property type="molecule type" value="Genomic_DNA"/>
</dbReference>
<dbReference type="AlphaFoldDB" id="A0A329TYU6"/>
<sequence>MSDWKKRNEDWRDEDELEEEEECECPWVDSKGKVRETAYCQYLLEKHPMMCLKQKLFDQNGEVDEDALLYEVHSDLRDFVLDNLAKKEKQVLDALRIETYIPEWKPQLDRIHLQNGTYFLDERGFVPEKELCLNRLPVEYQPDAPAPTKWLEFLDGLLIPEDILTLQEYLGYLLIPSTKAQKMLVMTGKGGEGKSRIGLLLKKLFGEASHSESILRIETNRFASANLEYKLVMVDDDLNMVALPETRNIKSIVTAEDRLCIERKNKQAVQGLLYVRFICFGNGNLVAAHDDSDGFWR</sequence>
<gene>
    <name evidence="4" type="ORF">C4N23_13610</name>
</gene>
<keyword evidence="1" id="KW-0547">Nucleotide-binding</keyword>
<dbReference type="InterPro" id="IPR014818">
    <property type="entry name" value="Phage/plasmid_primase_P4_C"/>
</dbReference>
<dbReference type="Pfam" id="PF08706">
    <property type="entry name" value="D5_N"/>
    <property type="match status" value="1"/>
</dbReference>
<evidence type="ECO:0000259" key="3">
    <source>
        <dbReference type="PROSITE" id="PS51206"/>
    </source>
</evidence>
<comment type="caution">
    <text evidence="4">The sequence shown here is derived from an EMBL/GenBank/DDBJ whole genome shotgun (WGS) entry which is preliminary data.</text>
</comment>
<dbReference type="PROSITE" id="PS51206">
    <property type="entry name" value="SF3_HELICASE_1"/>
    <property type="match status" value="1"/>
</dbReference>
<evidence type="ECO:0000256" key="1">
    <source>
        <dbReference type="ARBA" id="ARBA00022741"/>
    </source>
</evidence>
<keyword evidence="5" id="KW-1185">Reference proteome</keyword>
<feature type="domain" description="SF3 helicase" evidence="3">
    <location>
        <begin position="161"/>
        <end position="297"/>
    </location>
</feature>
<proteinExistence type="predicted"/>